<comment type="caution">
    <text evidence="1">The sequence shown here is derived from an EMBL/GenBank/DDBJ whole genome shotgun (WGS) entry which is preliminary data.</text>
</comment>
<keyword evidence="2" id="KW-1185">Reference proteome</keyword>
<gene>
    <name evidence="1" type="ORF">D6850_05065</name>
</gene>
<dbReference type="AlphaFoldDB" id="A0A3A8BBR2"/>
<accession>A0A3A8BBR2</accession>
<evidence type="ECO:0000313" key="1">
    <source>
        <dbReference type="EMBL" id="RKF16902.1"/>
    </source>
</evidence>
<dbReference type="Proteomes" id="UP000281128">
    <property type="component" value="Unassembled WGS sequence"/>
</dbReference>
<name>A0A3A8BBR2_9RHOB</name>
<proteinExistence type="predicted"/>
<dbReference type="EMBL" id="RAPE01000001">
    <property type="protein sequence ID" value="RKF16902.1"/>
    <property type="molecule type" value="Genomic_DNA"/>
</dbReference>
<reference evidence="1 2" key="1">
    <citation type="submission" date="2018-09" db="EMBL/GenBank/DDBJ databases">
        <title>Roseovarius spongiae sp. nov., isolated from a marine sponge.</title>
        <authorList>
            <person name="Zhuang L."/>
            <person name="Luo L."/>
        </authorList>
    </citation>
    <scope>NUCLEOTIDE SEQUENCE [LARGE SCALE GENOMIC DNA]</scope>
    <source>
        <strain evidence="1 2">HN-E21</strain>
    </source>
</reference>
<sequence length="70" mass="8379">MRSRLEKLIKLISEQADLEDAWIRRVNTRKALRLDRSWLMHCLELEKPKESVQFAQARAQWQRSVADIDT</sequence>
<protein>
    <submittedName>
        <fullName evidence="1">Uncharacterized protein</fullName>
    </submittedName>
</protein>
<evidence type="ECO:0000313" key="2">
    <source>
        <dbReference type="Proteomes" id="UP000281128"/>
    </source>
</evidence>
<organism evidence="1 2">
    <name type="scientific">Roseovarius spongiae</name>
    <dbReference type="NCBI Taxonomy" id="2320272"/>
    <lineage>
        <taxon>Bacteria</taxon>
        <taxon>Pseudomonadati</taxon>
        <taxon>Pseudomonadota</taxon>
        <taxon>Alphaproteobacteria</taxon>
        <taxon>Rhodobacterales</taxon>
        <taxon>Roseobacteraceae</taxon>
        <taxon>Roseovarius</taxon>
    </lineage>
</organism>